<evidence type="ECO:0000313" key="5">
    <source>
        <dbReference type="Proteomes" id="UP001224359"/>
    </source>
</evidence>
<dbReference type="SMART" id="SM00829">
    <property type="entry name" value="PKS_ER"/>
    <property type="match status" value="1"/>
</dbReference>
<sequence>MLDFKQVKGMKKMKAVVQYEYGNADVLKYTDVEIPKIGENEVLIRAAYTSVNYADIKKRTGNKGKGEFPLVLGLDVSGIIEEAPPNSTLLKGDRVIAFPKNGSYAEYVVANEQLVFKIPHSLPLEKAATMPTVSILSYILLFEIGQVQESDTIVIHSAAGGVGSMLVQLANLAGIQNIIGTVGDLGKENYVKALGADTVCTYETFTQEVLKLTNDQGANVIFDSVAGEVSNNSLDCLALFGTLVQFGNSSGEAGTFKTSDVHSSCRNIKGFSLGTTRKHNPERLAPVAKKVLKLFESNEVTLPVAQVFNLNDVEKAHKLIESRSYEGKVLIKINHSL</sequence>
<reference evidence="4 5" key="1">
    <citation type="submission" date="2023-07" db="EMBL/GenBank/DDBJ databases">
        <title>Genomic Encyclopedia of Type Strains, Phase IV (KMG-IV): sequencing the most valuable type-strain genomes for metagenomic binning, comparative biology and taxonomic classification.</title>
        <authorList>
            <person name="Goeker M."/>
        </authorList>
    </citation>
    <scope>NUCLEOTIDE SEQUENCE [LARGE SCALE GENOMIC DNA]</scope>
    <source>
        <strain evidence="4 5">DSM 16460</strain>
    </source>
</reference>
<accession>A0ABT9VBK1</accession>
<dbReference type="GO" id="GO:0003960">
    <property type="term" value="F:quinone reductase (NADPH) activity"/>
    <property type="evidence" value="ECO:0007669"/>
    <property type="project" value="UniProtKB-EC"/>
</dbReference>
<keyword evidence="1" id="KW-0521">NADP</keyword>
<dbReference type="PANTHER" id="PTHR48106">
    <property type="entry name" value="QUINONE OXIDOREDUCTASE PIG3-RELATED"/>
    <property type="match status" value="1"/>
</dbReference>
<dbReference type="InterPro" id="IPR011032">
    <property type="entry name" value="GroES-like_sf"/>
</dbReference>
<dbReference type="PANTHER" id="PTHR48106:SF13">
    <property type="entry name" value="QUINONE OXIDOREDUCTASE-RELATED"/>
    <property type="match status" value="1"/>
</dbReference>
<dbReference type="Gene3D" id="3.90.180.10">
    <property type="entry name" value="Medium-chain alcohol dehydrogenases, catalytic domain"/>
    <property type="match status" value="1"/>
</dbReference>
<name>A0ABT9VBK1_9BACI</name>
<dbReference type="Pfam" id="PF00107">
    <property type="entry name" value="ADH_zinc_N"/>
    <property type="match status" value="1"/>
</dbReference>
<dbReference type="Gene3D" id="3.40.50.720">
    <property type="entry name" value="NAD(P)-binding Rossmann-like Domain"/>
    <property type="match status" value="1"/>
</dbReference>
<dbReference type="SUPFAM" id="SSF51735">
    <property type="entry name" value="NAD(P)-binding Rossmann-fold domains"/>
    <property type="match status" value="1"/>
</dbReference>
<dbReference type="InterPro" id="IPR020843">
    <property type="entry name" value="ER"/>
</dbReference>
<dbReference type="EC" id="1.6.5.5" evidence="4"/>
<proteinExistence type="predicted"/>
<dbReference type="InterPro" id="IPR013149">
    <property type="entry name" value="ADH-like_C"/>
</dbReference>
<organism evidence="4 5">
    <name type="scientific">Alkalibacillus salilacus</name>
    <dbReference type="NCBI Taxonomy" id="284582"/>
    <lineage>
        <taxon>Bacteria</taxon>
        <taxon>Bacillati</taxon>
        <taxon>Bacillota</taxon>
        <taxon>Bacilli</taxon>
        <taxon>Bacillales</taxon>
        <taxon>Bacillaceae</taxon>
        <taxon>Alkalibacillus</taxon>
    </lineage>
</organism>
<keyword evidence="5" id="KW-1185">Reference proteome</keyword>
<evidence type="ECO:0000256" key="1">
    <source>
        <dbReference type="ARBA" id="ARBA00022857"/>
    </source>
</evidence>
<dbReference type="RefSeq" id="WP_306973916.1">
    <property type="nucleotide sequence ID" value="NZ_JAUSTQ010000001.1"/>
</dbReference>
<dbReference type="SUPFAM" id="SSF50129">
    <property type="entry name" value="GroES-like"/>
    <property type="match status" value="1"/>
</dbReference>
<feature type="domain" description="Enoyl reductase (ER)" evidence="3">
    <location>
        <begin position="22"/>
        <end position="331"/>
    </location>
</feature>
<dbReference type="InterPro" id="IPR013154">
    <property type="entry name" value="ADH-like_N"/>
</dbReference>
<comment type="caution">
    <text evidence="4">The sequence shown here is derived from an EMBL/GenBank/DDBJ whole genome shotgun (WGS) entry which is preliminary data.</text>
</comment>
<dbReference type="Proteomes" id="UP001224359">
    <property type="component" value="Unassembled WGS sequence"/>
</dbReference>
<gene>
    <name evidence="4" type="ORF">J2S77_000263</name>
</gene>
<evidence type="ECO:0000256" key="2">
    <source>
        <dbReference type="ARBA" id="ARBA00023002"/>
    </source>
</evidence>
<dbReference type="EMBL" id="JAUSTQ010000001">
    <property type="protein sequence ID" value="MDQ0158313.1"/>
    <property type="molecule type" value="Genomic_DNA"/>
</dbReference>
<dbReference type="InterPro" id="IPR036291">
    <property type="entry name" value="NAD(P)-bd_dom_sf"/>
</dbReference>
<protein>
    <submittedName>
        <fullName evidence="4">NADPH2:quinone reductase</fullName>
        <ecNumber evidence="4">1.6.5.5</ecNumber>
    </submittedName>
</protein>
<keyword evidence="2 4" id="KW-0560">Oxidoreductase</keyword>
<evidence type="ECO:0000259" key="3">
    <source>
        <dbReference type="SMART" id="SM00829"/>
    </source>
</evidence>
<evidence type="ECO:0000313" key="4">
    <source>
        <dbReference type="EMBL" id="MDQ0158313.1"/>
    </source>
</evidence>
<dbReference type="Pfam" id="PF08240">
    <property type="entry name" value="ADH_N"/>
    <property type="match status" value="1"/>
</dbReference>